<feature type="compositionally biased region" description="Low complexity" evidence="1">
    <location>
        <begin position="1"/>
        <end position="28"/>
    </location>
</feature>
<reference evidence="2" key="1">
    <citation type="submission" date="2020-03" db="EMBL/GenBank/DDBJ databases">
        <title>Castanea mollissima Vanexum genome sequencing.</title>
        <authorList>
            <person name="Staton M."/>
        </authorList>
    </citation>
    <scope>NUCLEOTIDE SEQUENCE</scope>
    <source>
        <tissue evidence="2">Leaf</tissue>
    </source>
</reference>
<gene>
    <name evidence="2" type="ORF">CMV_007520</name>
</gene>
<comment type="caution">
    <text evidence="2">The sequence shown here is derived from an EMBL/GenBank/DDBJ whole genome shotgun (WGS) entry which is preliminary data.</text>
</comment>
<name>A0A8J4W085_9ROSI</name>
<dbReference type="Proteomes" id="UP000737018">
    <property type="component" value="Unassembled WGS sequence"/>
</dbReference>
<dbReference type="EMBL" id="JRKL02000748">
    <property type="protein sequence ID" value="KAF3968609.1"/>
    <property type="molecule type" value="Genomic_DNA"/>
</dbReference>
<organism evidence="2 3">
    <name type="scientific">Castanea mollissima</name>
    <name type="common">Chinese chestnut</name>
    <dbReference type="NCBI Taxonomy" id="60419"/>
    <lineage>
        <taxon>Eukaryota</taxon>
        <taxon>Viridiplantae</taxon>
        <taxon>Streptophyta</taxon>
        <taxon>Embryophyta</taxon>
        <taxon>Tracheophyta</taxon>
        <taxon>Spermatophyta</taxon>
        <taxon>Magnoliopsida</taxon>
        <taxon>eudicotyledons</taxon>
        <taxon>Gunneridae</taxon>
        <taxon>Pentapetalae</taxon>
        <taxon>rosids</taxon>
        <taxon>fabids</taxon>
        <taxon>Fagales</taxon>
        <taxon>Fagaceae</taxon>
        <taxon>Castanea</taxon>
    </lineage>
</organism>
<accession>A0A8J4W085</accession>
<evidence type="ECO:0000256" key="1">
    <source>
        <dbReference type="SAM" id="MobiDB-lite"/>
    </source>
</evidence>
<evidence type="ECO:0000313" key="2">
    <source>
        <dbReference type="EMBL" id="KAF3968609.1"/>
    </source>
</evidence>
<keyword evidence="3" id="KW-1185">Reference proteome</keyword>
<sequence>MSNSRFSTPKSRSSSASSSSPPSSSTFSLPLRDEDSLPYQKFGCILIEGSCMALEWLKRDTKSSRPVAQRRRPATCYKVLLDPKTEHFLPEGTIIAGLICCCWSIVYRKGIAVGNGGFGFRETLLDPQEVRSQPFDDMVCRRYGPWDEN</sequence>
<protein>
    <submittedName>
        <fullName evidence="2">Uncharacterized protein</fullName>
    </submittedName>
</protein>
<evidence type="ECO:0000313" key="3">
    <source>
        <dbReference type="Proteomes" id="UP000737018"/>
    </source>
</evidence>
<proteinExistence type="predicted"/>
<dbReference type="AlphaFoldDB" id="A0A8J4W085"/>
<feature type="region of interest" description="Disordered" evidence="1">
    <location>
        <begin position="1"/>
        <end position="31"/>
    </location>
</feature>